<dbReference type="Pfam" id="PF02653">
    <property type="entry name" value="BPD_transp_2"/>
    <property type="match status" value="1"/>
</dbReference>
<evidence type="ECO:0000256" key="6">
    <source>
        <dbReference type="SAM" id="Phobius"/>
    </source>
</evidence>
<dbReference type="GO" id="GO:0005886">
    <property type="term" value="C:plasma membrane"/>
    <property type="evidence" value="ECO:0007669"/>
    <property type="project" value="UniProtKB-SubCell"/>
</dbReference>
<proteinExistence type="predicted"/>
<dbReference type="Proteomes" id="UP000886724">
    <property type="component" value="Unassembled WGS sequence"/>
</dbReference>
<keyword evidence="4 6" id="KW-1133">Transmembrane helix</keyword>
<feature type="transmembrane region" description="Helical" evidence="6">
    <location>
        <begin position="134"/>
        <end position="156"/>
    </location>
</feature>
<evidence type="ECO:0000256" key="5">
    <source>
        <dbReference type="ARBA" id="ARBA00023136"/>
    </source>
</evidence>
<feature type="transmembrane region" description="Helical" evidence="6">
    <location>
        <begin position="87"/>
        <end position="106"/>
    </location>
</feature>
<feature type="transmembrane region" description="Helical" evidence="6">
    <location>
        <begin position="7"/>
        <end position="28"/>
    </location>
</feature>
<accession>A0A9D2BNM4</accession>
<name>A0A9D2BNM4_9FIRM</name>
<feature type="transmembrane region" description="Helical" evidence="6">
    <location>
        <begin position="212"/>
        <end position="233"/>
    </location>
</feature>
<gene>
    <name evidence="7" type="ORF">H9980_09250</name>
</gene>
<dbReference type="PANTHER" id="PTHR32196">
    <property type="entry name" value="ABC TRANSPORTER PERMEASE PROTEIN YPHD-RELATED-RELATED"/>
    <property type="match status" value="1"/>
</dbReference>
<keyword evidence="2" id="KW-1003">Cell membrane</keyword>
<feature type="transmembrane region" description="Helical" evidence="6">
    <location>
        <begin position="240"/>
        <end position="265"/>
    </location>
</feature>
<dbReference type="AlphaFoldDB" id="A0A9D2BNM4"/>
<organism evidence="7 8">
    <name type="scientific">Candidatus Erysipelatoclostridium merdavium</name>
    <dbReference type="NCBI Taxonomy" id="2838566"/>
    <lineage>
        <taxon>Bacteria</taxon>
        <taxon>Bacillati</taxon>
        <taxon>Bacillota</taxon>
        <taxon>Erysipelotrichia</taxon>
        <taxon>Erysipelotrichales</taxon>
        <taxon>Erysipelotrichales incertae sedis</taxon>
    </lineage>
</organism>
<comment type="subcellular location">
    <subcellularLocation>
        <location evidence="1">Cell membrane</location>
        <topology evidence="1">Multi-pass membrane protein</topology>
    </subcellularLocation>
</comment>
<evidence type="ECO:0000256" key="4">
    <source>
        <dbReference type="ARBA" id="ARBA00022989"/>
    </source>
</evidence>
<dbReference type="CDD" id="cd06574">
    <property type="entry name" value="TM_PBP1_branched-chain-AA_like"/>
    <property type="match status" value="1"/>
</dbReference>
<evidence type="ECO:0000256" key="1">
    <source>
        <dbReference type="ARBA" id="ARBA00004651"/>
    </source>
</evidence>
<dbReference type="InterPro" id="IPR001851">
    <property type="entry name" value="ABC_transp_permease"/>
</dbReference>
<keyword evidence="3 6" id="KW-0812">Transmembrane</keyword>
<dbReference type="EMBL" id="DXET01000208">
    <property type="protein sequence ID" value="HIX82137.1"/>
    <property type="molecule type" value="Genomic_DNA"/>
</dbReference>
<reference evidence="7" key="2">
    <citation type="submission" date="2021-04" db="EMBL/GenBank/DDBJ databases">
        <authorList>
            <person name="Gilroy R."/>
        </authorList>
    </citation>
    <scope>NUCLEOTIDE SEQUENCE</scope>
    <source>
        <strain evidence="7">ChiGjej1B1-14440</strain>
    </source>
</reference>
<keyword evidence="5 6" id="KW-0472">Membrane</keyword>
<dbReference type="PANTHER" id="PTHR32196:SF69">
    <property type="entry name" value="BRANCHED-CHAIN AMINO ACID TRANSPORT SYSTEM, PERMEASE PROTEIN"/>
    <property type="match status" value="1"/>
</dbReference>
<dbReference type="GO" id="GO:0022857">
    <property type="term" value="F:transmembrane transporter activity"/>
    <property type="evidence" value="ECO:0007669"/>
    <property type="project" value="InterPro"/>
</dbReference>
<feature type="transmembrane region" description="Helical" evidence="6">
    <location>
        <begin position="60"/>
        <end position="80"/>
    </location>
</feature>
<evidence type="ECO:0000313" key="8">
    <source>
        <dbReference type="Proteomes" id="UP000886724"/>
    </source>
</evidence>
<evidence type="ECO:0000313" key="7">
    <source>
        <dbReference type="EMBL" id="HIX82137.1"/>
    </source>
</evidence>
<sequence length="310" mass="32997">MGLFYTFLGAVDLGLIWGFLALGVYITFRLLDIADLTVDGSFTTGGAVCAVCVLNDIHPLLALLISILAGFLAGAITGILHTKCKIPAILAGILTQIGLYSINLRIMGGRANLPLTTANTLFADLSVSLDINRYYIALVISLIFVIIFIALLYWFFGTELGSAIRATGNNEQMARSLGINTDTMKLLGLTISNGLVGLSGALYALYGQATDVRVGTGAIVIALASIVIGEVVISSKKGNFALRLTSIIIGSIIYRIIVALVLQMGLNTDDLKLLTAILVGIALTIPIMLNKRKQISMYKKLTGKEINQDA</sequence>
<protein>
    <submittedName>
        <fullName evidence="7">ABC transporter permease</fullName>
    </submittedName>
</protein>
<reference evidence="7" key="1">
    <citation type="journal article" date="2021" name="PeerJ">
        <title>Extensive microbial diversity within the chicken gut microbiome revealed by metagenomics and culture.</title>
        <authorList>
            <person name="Gilroy R."/>
            <person name="Ravi A."/>
            <person name="Getino M."/>
            <person name="Pursley I."/>
            <person name="Horton D.L."/>
            <person name="Alikhan N.F."/>
            <person name="Baker D."/>
            <person name="Gharbi K."/>
            <person name="Hall N."/>
            <person name="Watson M."/>
            <person name="Adriaenssens E.M."/>
            <person name="Foster-Nyarko E."/>
            <person name="Jarju S."/>
            <person name="Secka A."/>
            <person name="Antonio M."/>
            <person name="Oren A."/>
            <person name="Chaudhuri R.R."/>
            <person name="La Ragione R."/>
            <person name="Hildebrand F."/>
            <person name="Pallen M.J."/>
        </authorList>
    </citation>
    <scope>NUCLEOTIDE SEQUENCE</scope>
    <source>
        <strain evidence="7">ChiGjej1B1-14440</strain>
    </source>
</reference>
<comment type="caution">
    <text evidence="7">The sequence shown here is derived from an EMBL/GenBank/DDBJ whole genome shotgun (WGS) entry which is preliminary data.</text>
</comment>
<evidence type="ECO:0000256" key="3">
    <source>
        <dbReference type="ARBA" id="ARBA00022692"/>
    </source>
</evidence>
<feature type="transmembrane region" description="Helical" evidence="6">
    <location>
        <begin position="186"/>
        <end position="206"/>
    </location>
</feature>
<evidence type="ECO:0000256" key="2">
    <source>
        <dbReference type="ARBA" id="ARBA00022475"/>
    </source>
</evidence>
<feature type="transmembrane region" description="Helical" evidence="6">
    <location>
        <begin position="271"/>
        <end position="289"/>
    </location>
</feature>